<dbReference type="EMBL" id="OGTW02000043">
    <property type="protein sequence ID" value="SPS11103.1"/>
    <property type="molecule type" value="Genomic_DNA"/>
</dbReference>
<reference evidence="4" key="2">
    <citation type="submission" date="2018-05" db="EMBL/GenBank/DDBJ databases">
        <authorList>
            <person name="Duru I."/>
        </authorList>
    </citation>
    <scope>NUCLEOTIDE SEQUENCE [LARGE SCALE GENOMIC DNA]</scope>
</reference>
<dbReference type="Proteomes" id="UP000279235">
    <property type="component" value="Unassembled WGS sequence"/>
</dbReference>
<dbReference type="Pfam" id="PF00535">
    <property type="entry name" value="Glycos_transf_2"/>
    <property type="match status" value="1"/>
</dbReference>
<dbReference type="PANTHER" id="PTHR22916:SF3">
    <property type="entry name" value="UDP-GLCNAC:BETAGAL BETA-1,3-N-ACETYLGLUCOSAMINYLTRANSFERASE-LIKE PROTEIN 1"/>
    <property type="match status" value="1"/>
</dbReference>
<dbReference type="Gene3D" id="3.90.550.10">
    <property type="entry name" value="Spore Coat Polysaccharide Biosynthesis Protein SpsA, Chain A"/>
    <property type="match status" value="1"/>
</dbReference>
<reference evidence="2" key="1">
    <citation type="submission" date="2018-01" db="EMBL/GenBank/DDBJ databases">
        <authorList>
            <person name="Gaut B.S."/>
            <person name="Morton B.R."/>
            <person name="Clegg M.T."/>
            <person name="Duvall M.R."/>
        </authorList>
    </citation>
    <scope>NUCLEOTIDE SEQUENCE</scope>
    <source>
        <strain evidence="2">Lactococcus lactis</strain>
    </source>
</reference>
<keyword evidence="2" id="KW-0808">Transferase</keyword>
<gene>
    <name evidence="2" type="primary">epsE_3</name>
    <name evidence="2" type="ORF">AMHIJAGA_01036</name>
</gene>
<dbReference type="AlphaFoldDB" id="A0A2X0PZR0"/>
<evidence type="ECO:0000313" key="2">
    <source>
        <dbReference type="EMBL" id="SPB24831.1"/>
    </source>
</evidence>
<feature type="domain" description="Glycosyltransferase 2-like" evidence="1">
    <location>
        <begin position="6"/>
        <end position="168"/>
    </location>
</feature>
<name>A0A2X0PZR0_9LACT</name>
<accession>A0A2X0PZR0</accession>
<dbReference type="EMBL" id="OGTW01000043">
    <property type="protein sequence ID" value="SPB24831.1"/>
    <property type="molecule type" value="Genomic_DNA"/>
</dbReference>
<reference evidence="3" key="3">
    <citation type="submission" date="2018-05" db="EMBL/GenBank/DDBJ databases">
        <authorList>
            <person name="Lanie J.A."/>
            <person name="Ng W.-L."/>
            <person name="Kazmierczak K.M."/>
            <person name="Andrzejewski T.M."/>
            <person name="Davidsen T.M."/>
            <person name="Wayne K.J."/>
            <person name="Tettelin H."/>
            <person name="Glass J.I."/>
            <person name="Rusch D."/>
            <person name="Podicherti R."/>
            <person name="Tsui H.-C.T."/>
            <person name="Winkler M.E."/>
        </authorList>
    </citation>
    <scope>NUCLEOTIDE SEQUENCE</scope>
    <source>
        <strain evidence="3">Lactococcus lactis</strain>
    </source>
</reference>
<evidence type="ECO:0000313" key="3">
    <source>
        <dbReference type="EMBL" id="SPS11103.1"/>
    </source>
</evidence>
<organism evidence="2">
    <name type="scientific">Lactococcus lactis</name>
    <dbReference type="NCBI Taxonomy" id="1358"/>
    <lineage>
        <taxon>Bacteria</taxon>
        <taxon>Bacillati</taxon>
        <taxon>Bacillota</taxon>
        <taxon>Bacilli</taxon>
        <taxon>Lactobacillales</taxon>
        <taxon>Streptococcaceae</taxon>
        <taxon>Lactococcus</taxon>
    </lineage>
</organism>
<dbReference type="RefSeq" id="WP_127093772.1">
    <property type="nucleotide sequence ID" value="NZ_CP125965.1"/>
</dbReference>
<dbReference type="SUPFAM" id="SSF53448">
    <property type="entry name" value="Nucleotide-diphospho-sugar transferases"/>
    <property type="match status" value="1"/>
</dbReference>
<protein>
    <submittedName>
        <fullName evidence="2">Glycosyltransferase EpsE</fullName>
    </submittedName>
</protein>
<dbReference type="InterPro" id="IPR001173">
    <property type="entry name" value="Glyco_trans_2-like"/>
</dbReference>
<evidence type="ECO:0000259" key="1">
    <source>
        <dbReference type="Pfam" id="PF00535"/>
    </source>
</evidence>
<dbReference type="PANTHER" id="PTHR22916">
    <property type="entry name" value="GLYCOSYLTRANSFERASE"/>
    <property type="match status" value="1"/>
</dbReference>
<dbReference type="GO" id="GO:0016758">
    <property type="term" value="F:hexosyltransferase activity"/>
    <property type="evidence" value="ECO:0007669"/>
    <property type="project" value="UniProtKB-ARBA"/>
</dbReference>
<dbReference type="CDD" id="cd04196">
    <property type="entry name" value="GT_2_like_d"/>
    <property type="match status" value="1"/>
</dbReference>
<sequence>MVTVNILLSTYNGEKYLAEQIESILDQTFKGWTLLIRDDGSNDGTSEIIKGYESKDARIKFINKNKIENIGIHKSFKSLAKFSDADWYFLCDQDDVWLPNKIENMLNYTEGKSEEAKLVYSDLTTVDSNLNIISERIRNSKGHEAPILKDYLLQPTVTGCAVMFNRKLRNYWLLEKKIIGLHDSMLGFLAASLGSLEFINESYTLYRQHSENVVGSSTLSGIHAILQSFWGQNQVMNARAYDILETFPSISDKNQKVLKEFIKLNHVGLLGRFKVIIKYRYRYSLGGKLYSLFGNLLLLSNVGNKGVK</sequence>
<proteinExistence type="predicted"/>
<evidence type="ECO:0000313" key="4">
    <source>
        <dbReference type="Proteomes" id="UP000279235"/>
    </source>
</evidence>
<dbReference type="InterPro" id="IPR029044">
    <property type="entry name" value="Nucleotide-diphossugar_trans"/>
</dbReference>